<keyword evidence="5" id="KW-1185">Reference proteome</keyword>
<dbReference type="EMBL" id="KV417289">
    <property type="protein sequence ID" value="KZO95354.1"/>
    <property type="molecule type" value="Genomic_DNA"/>
</dbReference>
<dbReference type="PANTHER" id="PTHR10064">
    <property type="entry name" value="60S RIBOSOMAL PROTEIN L22"/>
    <property type="match status" value="1"/>
</dbReference>
<dbReference type="InterPro" id="IPR038526">
    <property type="entry name" value="Ribosomal_eL22_sf"/>
</dbReference>
<dbReference type="GO" id="GO:0005840">
    <property type="term" value="C:ribosome"/>
    <property type="evidence" value="ECO:0007669"/>
    <property type="project" value="UniProtKB-KW"/>
</dbReference>
<dbReference type="GO" id="GO:0002181">
    <property type="term" value="P:cytoplasmic translation"/>
    <property type="evidence" value="ECO:0007669"/>
    <property type="project" value="TreeGrafter"/>
</dbReference>
<dbReference type="InterPro" id="IPR002671">
    <property type="entry name" value="Ribosomal_eL22"/>
</dbReference>
<keyword evidence="3" id="KW-0687">Ribonucleoprotein</keyword>
<evidence type="ECO:0000256" key="3">
    <source>
        <dbReference type="ARBA" id="ARBA00023274"/>
    </source>
</evidence>
<dbReference type="STRING" id="1330018.A0A167L5Q6"/>
<evidence type="ECO:0008006" key="6">
    <source>
        <dbReference type="Google" id="ProtNLM"/>
    </source>
</evidence>
<dbReference type="Proteomes" id="UP000076738">
    <property type="component" value="Unassembled WGS sequence"/>
</dbReference>
<sequence>MRSLPVERPVLFLRVAHETTSLRQIRPLNLLLPQLLRFRSQPLTAQSFRFQLDIRDGPEQSGAPKAAKSVVAKHKFVIDYSKPAGDGVFDGALYEKFLRDRIKVDGKPGALGEVVKISKEGSNKLAVQASIPFSKRYLKYLTKKFLKKNQLRDWIRVVATEKDKYELRFYNIAEDAEDEE</sequence>
<dbReference type="FunFam" id="3.30.1360.210:FF:000001">
    <property type="entry name" value="60S ribosomal protein L22 1"/>
    <property type="match status" value="1"/>
</dbReference>
<protein>
    <recommendedName>
        <fullName evidence="6">Ribosomal protein L22e</fullName>
    </recommendedName>
</protein>
<dbReference type="PANTHER" id="PTHR10064:SF31">
    <property type="entry name" value="LARGE RIBOSOMAL SUBUNIT PROTEIN EL22A-RELATED"/>
    <property type="match status" value="1"/>
</dbReference>
<evidence type="ECO:0000313" key="4">
    <source>
        <dbReference type="EMBL" id="KZO95354.1"/>
    </source>
</evidence>
<comment type="similarity">
    <text evidence="1">Belongs to the eukaryotic ribosomal protein eL22 family.</text>
</comment>
<evidence type="ECO:0000256" key="1">
    <source>
        <dbReference type="ARBA" id="ARBA00007817"/>
    </source>
</evidence>
<dbReference type="GO" id="GO:0003735">
    <property type="term" value="F:structural constituent of ribosome"/>
    <property type="evidence" value="ECO:0007669"/>
    <property type="project" value="InterPro"/>
</dbReference>
<evidence type="ECO:0000313" key="5">
    <source>
        <dbReference type="Proteomes" id="UP000076738"/>
    </source>
</evidence>
<reference evidence="4 5" key="1">
    <citation type="journal article" date="2016" name="Mol. Biol. Evol.">
        <title>Comparative Genomics of Early-Diverging Mushroom-Forming Fungi Provides Insights into the Origins of Lignocellulose Decay Capabilities.</title>
        <authorList>
            <person name="Nagy L.G."/>
            <person name="Riley R."/>
            <person name="Tritt A."/>
            <person name="Adam C."/>
            <person name="Daum C."/>
            <person name="Floudas D."/>
            <person name="Sun H."/>
            <person name="Yadav J.S."/>
            <person name="Pangilinan J."/>
            <person name="Larsson K.H."/>
            <person name="Matsuura K."/>
            <person name="Barry K."/>
            <person name="Labutti K."/>
            <person name="Kuo R."/>
            <person name="Ohm R.A."/>
            <person name="Bhattacharya S.S."/>
            <person name="Shirouzu T."/>
            <person name="Yoshinaga Y."/>
            <person name="Martin F.M."/>
            <person name="Grigoriev I.V."/>
            <person name="Hibbett D.S."/>
        </authorList>
    </citation>
    <scope>NUCLEOTIDE SEQUENCE [LARGE SCALE GENOMIC DNA]</scope>
    <source>
        <strain evidence="4 5">TUFC12733</strain>
    </source>
</reference>
<keyword evidence="2" id="KW-0689">Ribosomal protein</keyword>
<gene>
    <name evidence="4" type="ORF">CALVIDRAFT_564769</name>
</gene>
<accession>A0A167L5Q6</accession>
<dbReference type="Gene3D" id="3.30.1360.210">
    <property type="match status" value="1"/>
</dbReference>
<name>A0A167L5Q6_CALVF</name>
<dbReference type="OrthoDB" id="10259820at2759"/>
<dbReference type="GO" id="GO:1990904">
    <property type="term" value="C:ribonucleoprotein complex"/>
    <property type="evidence" value="ECO:0007669"/>
    <property type="project" value="UniProtKB-KW"/>
</dbReference>
<dbReference type="AlphaFoldDB" id="A0A167L5Q6"/>
<proteinExistence type="inferred from homology"/>
<evidence type="ECO:0000256" key="2">
    <source>
        <dbReference type="ARBA" id="ARBA00022980"/>
    </source>
</evidence>
<dbReference type="Pfam" id="PF01776">
    <property type="entry name" value="Ribosomal_L22e"/>
    <property type="match status" value="1"/>
</dbReference>
<dbReference type="GO" id="GO:0005737">
    <property type="term" value="C:cytoplasm"/>
    <property type="evidence" value="ECO:0007669"/>
    <property type="project" value="UniProtKB-ARBA"/>
</dbReference>
<dbReference type="GO" id="GO:0003723">
    <property type="term" value="F:RNA binding"/>
    <property type="evidence" value="ECO:0007669"/>
    <property type="project" value="TreeGrafter"/>
</dbReference>
<organism evidence="4 5">
    <name type="scientific">Calocera viscosa (strain TUFC12733)</name>
    <dbReference type="NCBI Taxonomy" id="1330018"/>
    <lineage>
        <taxon>Eukaryota</taxon>
        <taxon>Fungi</taxon>
        <taxon>Dikarya</taxon>
        <taxon>Basidiomycota</taxon>
        <taxon>Agaricomycotina</taxon>
        <taxon>Dacrymycetes</taxon>
        <taxon>Dacrymycetales</taxon>
        <taxon>Dacrymycetaceae</taxon>
        <taxon>Calocera</taxon>
    </lineage>
</organism>